<name>A0A0U3ARJ3_9ALTE</name>
<dbReference type="SUPFAM" id="SSF49503">
    <property type="entry name" value="Cupredoxins"/>
    <property type="match status" value="1"/>
</dbReference>
<sequence length="181" mass="20394">MPGAVIYLTSEQPLPPVAEGAVAEMDQIKKQFSPHILVVQKGTEVSFPNSDSIQHHVYSFSPAKTFQLQLYKDQSPEPLPFDQQGKVELGCNVHDWMLGYIYVVDTPYFGQTDEQGQLKLNVPAGDYSLYVRHPRIQEPSANLDQPLTLSADQKLKVQLEQPLLPGLDDFEEDTDEFIGYE</sequence>
<dbReference type="KEGG" id="lal:AT746_15360"/>
<evidence type="ECO:0000313" key="2">
    <source>
        <dbReference type="Proteomes" id="UP000068447"/>
    </source>
</evidence>
<dbReference type="EMBL" id="CP013650">
    <property type="protein sequence ID" value="ALT00499.1"/>
    <property type="molecule type" value="Genomic_DNA"/>
</dbReference>
<dbReference type="OrthoDB" id="9772097at2"/>
<dbReference type="InterPro" id="IPR034242">
    <property type="entry name" value="MauL"/>
</dbReference>
<dbReference type="InterPro" id="IPR008969">
    <property type="entry name" value="CarboxyPept-like_regulatory"/>
</dbReference>
<dbReference type="SUPFAM" id="SSF49464">
    <property type="entry name" value="Carboxypeptidase regulatory domain-like"/>
    <property type="match status" value="1"/>
</dbReference>
<accession>A0A0U3ARJ3</accession>
<keyword evidence="2" id="KW-1185">Reference proteome</keyword>
<gene>
    <name evidence="1" type="ORF">AT746_15360</name>
</gene>
<protein>
    <recommendedName>
        <fullName evidence="3">Methylamine utilization protein</fullName>
    </recommendedName>
</protein>
<dbReference type="Gene3D" id="2.60.40.420">
    <property type="entry name" value="Cupredoxins - blue copper proteins"/>
    <property type="match status" value="1"/>
</dbReference>
<dbReference type="STRING" id="1526571.AT746_15360"/>
<dbReference type="InterPro" id="IPR008972">
    <property type="entry name" value="Cupredoxin"/>
</dbReference>
<dbReference type="AlphaFoldDB" id="A0A0U3ARJ3"/>
<organism evidence="1 2">
    <name type="scientific">Lacimicrobium alkaliphilum</name>
    <dbReference type="NCBI Taxonomy" id="1526571"/>
    <lineage>
        <taxon>Bacteria</taxon>
        <taxon>Pseudomonadati</taxon>
        <taxon>Pseudomonadota</taxon>
        <taxon>Gammaproteobacteria</taxon>
        <taxon>Alteromonadales</taxon>
        <taxon>Alteromonadaceae</taxon>
        <taxon>Lacimicrobium</taxon>
    </lineage>
</organism>
<proteinExistence type="predicted"/>
<evidence type="ECO:0000313" key="1">
    <source>
        <dbReference type="EMBL" id="ALT00499.1"/>
    </source>
</evidence>
<evidence type="ECO:0008006" key="3">
    <source>
        <dbReference type="Google" id="ProtNLM"/>
    </source>
</evidence>
<dbReference type="Proteomes" id="UP000068447">
    <property type="component" value="Chromosome"/>
</dbReference>
<dbReference type="CDD" id="cd04221">
    <property type="entry name" value="MauL"/>
    <property type="match status" value="1"/>
</dbReference>
<reference evidence="1 2" key="1">
    <citation type="submission" date="2015-12" db="EMBL/GenBank/DDBJ databases">
        <title>Complete genome of Lacimicrobium alkaliphilum KCTC 32984.</title>
        <authorList>
            <person name="Kim S.-G."/>
            <person name="Lee Y.-J."/>
        </authorList>
    </citation>
    <scope>NUCLEOTIDE SEQUENCE [LARGE SCALE GENOMIC DNA]</scope>
    <source>
        <strain evidence="1 2">YelD216</strain>
    </source>
</reference>